<name>A0A8E4XY54_9CAUD</name>
<protein>
    <submittedName>
        <fullName evidence="1">Uncharacterized protein</fullName>
    </submittedName>
</protein>
<accession>A0A8E4XY54</accession>
<sequence length="81" mass="8507">MNTATFKSNVASRVRSLSETAYSGTTEQIIVQVTTDLATIYAEEIETLLESVQVVMPIGSINVTGSAASQSNATPAIGELQ</sequence>
<evidence type="ECO:0000313" key="2">
    <source>
        <dbReference type="Proteomes" id="UP000693768"/>
    </source>
</evidence>
<evidence type="ECO:0000313" key="1">
    <source>
        <dbReference type="EMBL" id="QQO97527.1"/>
    </source>
</evidence>
<dbReference type="Proteomes" id="UP000693768">
    <property type="component" value="Segment"/>
</dbReference>
<dbReference type="EMBL" id="MT732451">
    <property type="protein sequence ID" value="QQO97527.1"/>
    <property type="molecule type" value="Genomic_DNA"/>
</dbReference>
<keyword evidence="2" id="KW-1185">Reference proteome</keyword>
<organism evidence="1 2">
    <name type="scientific">Maribacter phage Molly_1</name>
    <dbReference type="NCBI Taxonomy" id="2745685"/>
    <lineage>
        <taxon>Viruses</taxon>
        <taxon>Duplodnaviria</taxon>
        <taxon>Heunggongvirae</taxon>
        <taxon>Uroviricota</taxon>
        <taxon>Caudoviricetes</taxon>
        <taxon>Molycolviridae</taxon>
        <taxon>Mollyvirus</taxon>
        <taxon>Mollyvirus molly</taxon>
    </lineage>
</organism>
<gene>
    <name evidence="1" type="ORF">Molly1_44</name>
</gene>
<reference evidence="1" key="1">
    <citation type="submission" date="2020-07" db="EMBL/GenBank/DDBJ databases">
        <title>Highly diverse flavobacterial phages as mortality factor during North Sea spring blooms.</title>
        <authorList>
            <person name="Bartlau N."/>
            <person name="Wichels A."/>
            <person name="Krohne G."/>
            <person name="Adriaenssens E.M."/>
            <person name="Heins A."/>
            <person name="Fuchs B.M."/>
            <person name="Amann R."/>
            <person name="Moraru C."/>
        </authorList>
    </citation>
    <scope>NUCLEOTIDE SEQUENCE</scope>
</reference>
<proteinExistence type="predicted"/>